<accession>A0AAD9QDL0</accession>
<proteinExistence type="predicted"/>
<organism evidence="1 2">
    <name type="scientific">Acropora cervicornis</name>
    <name type="common">Staghorn coral</name>
    <dbReference type="NCBI Taxonomy" id="6130"/>
    <lineage>
        <taxon>Eukaryota</taxon>
        <taxon>Metazoa</taxon>
        <taxon>Cnidaria</taxon>
        <taxon>Anthozoa</taxon>
        <taxon>Hexacorallia</taxon>
        <taxon>Scleractinia</taxon>
        <taxon>Astrocoeniina</taxon>
        <taxon>Acroporidae</taxon>
        <taxon>Acropora</taxon>
    </lineage>
</organism>
<comment type="caution">
    <text evidence="1">The sequence shown here is derived from an EMBL/GenBank/DDBJ whole genome shotgun (WGS) entry which is preliminary data.</text>
</comment>
<dbReference type="SUPFAM" id="SSF56219">
    <property type="entry name" value="DNase I-like"/>
    <property type="match status" value="1"/>
</dbReference>
<evidence type="ECO:0000313" key="1">
    <source>
        <dbReference type="EMBL" id="KAK2559327.1"/>
    </source>
</evidence>
<sequence>MELCITLSGDVHPLPGPERDATKIPVCIGNSRVRNKNKAARGHFKSNCTTIQSRMPNSLKHQNNNKQLEIAHLNAASLKFRHHFHEIKEMALQKSFDILTFSETWFNSTTTNASIEIDGYSIFRLGDPPESGIACLAHELMPKYIKALSLNKEIFVAGAVNCDLLVKNPKGDALLSFCASVNATQLIDKPTRVTKSSRSLLDVLIVSNLNQVKTKGVLELTISDHYLVYATLDLKVPTLAPRFISTRSFKRYKADQFSSLDSHAPVKTVKLRRKPNPAITPEIKELITKRNQLHVKAWKTRSGMDWDAFVHLRQENLASIGVGIKFFSKVLQVP</sequence>
<dbReference type="EMBL" id="JARQWQ010000040">
    <property type="protein sequence ID" value="KAK2559327.1"/>
    <property type="molecule type" value="Genomic_DNA"/>
</dbReference>
<dbReference type="AlphaFoldDB" id="A0AAD9QDL0"/>
<gene>
    <name evidence="1" type="ORF">P5673_017937</name>
</gene>
<evidence type="ECO:0008006" key="3">
    <source>
        <dbReference type="Google" id="ProtNLM"/>
    </source>
</evidence>
<reference evidence="1" key="1">
    <citation type="journal article" date="2023" name="G3 (Bethesda)">
        <title>Whole genome assembly and annotation of the endangered Caribbean coral Acropora cervicornis.</title>
        <authorList>
            <person name="Selwyn J.D."/>
            <person name="Vollmer S.V."/>
        </authorList>
    </citation>
    <scope>NUCLEOTIDE SEQUENCE</scope>
    <source>
        <strain evidence="1">K2</strain>
    </source>
</reference>
<name>A0AAD9QDL0_ACRCE</name>
<dbReference type="InterPro" id="IPR036691">
    <property type="entry name" value="Endo/exonu/phosph_ase_sf"/>
</dbReference>
<protein>
    <recommendedName>
        <fullName evidence="3">Endonuclease/exonuclease/phosphatase domain-containing protein</fullName>
    </recommendedName>
</protein>
<evidence type="ECO:0000313" key="2">
    <source>
        <dbReference type="Proteomes" id="UP001249851"/>
    </source>
</evidence>
<reference evidence="1" key="2">
    <citation type="journal article" date="2023" name="Science">
        <title>Genomic signatures of disease resistance in endangered staghorn corals.</title>
        <authorList>
            <person name="Vollmer S.V."/>
            <person name="Selwyn J.D."/>
            <person name="Despard B.A."/>
            <person name="Roesel C.L."/>
        </authorList>
    </citation>
    <scope>NUCLEOTIDE SEQUENCE</scope>
    <source>
        <strain evidence="1">K2</strain>
    </source>
</reference>
<keyword evidence="2" id="KW-1185">Reference proteome</keyword>
<dbReference type="Proteomes" id="UP001249851">
    <property type="component" value="Unassembled WGS sequence"/>
</dbReference>
<dbReference type="Gene3D" id="3.60.10.10">
    <property type="entry name" value="Endonuclease/exonuclease/phosphatase"/>
    <property type="match status" value="1"/>
</dbReference>